<dbReference type="SUPFAM" id="SSF51905">
    <property type="entry name" value="FAD/NAD(P)-binding domain"/>
    <property type="match status" value="1"/>
</dbReference>
<dbReference type="STRING" id="364199.SAMN04489858_12519"/>
<keyword evidence="2" id="KW-0472">Membrane</keyword>
<dbReference type="GO" id="GO:0005737">
    <property type="term" value="C:cytoplasm"/>
    <property type="evidence" value="ECO:0007669"/>
    <property type="project" value="TreeGrafter"/>
</dbReference>
<dbReference type="GO" id="GO:0047865">
    <property type="term" value="F:dimethylglycine dehydrogenase activity"/>
    <property type="evidence" value="ECO:0007669"/>
    <property type="project" value="TreeGrafter"/>
</dbReference>
<dbReference type="PANTHER" id="PTHR13847:SF187">
    <property type="entry name" value="DIMETHYLGLYCINE DEHYDROGENASE, MITOCHONDRIAL"/>
    <property type="match status" value="1"/>
</dbReference>
<feature type="transmembrane region" description="Helical" evidence="2">
    <location>
        <begin position="6"/>
        <end position="24"/>
    </location>
</feature>
<evidence type="ECO:0000313" key="5">
    <source>
        <dbReference type="Proteomes" id="UP000199180"/>
    </source>
</evidence>
<dbReference type="Gene3D" id="3.50.50.60">
    <property type="entry name" value="FAD/NAD(P)-binding domain"/>
    <property type="match status" value="1"/>
</dbReference>
<organism evidence="4 5">
    <name type="scientific">Paracoccus homiensis</name>
    <dbReference type="NCBI Taxonomy" id="364199"/>
    <lineage>
        <taxon>Bacteria</taxon>
        <taxon>Pseudomonadati</taxon>
        <taxon>Pseudomonadota</taxon>
        <taxon>Alphaproteobacteria</taxon>
        <taxon>Rhodobacterales</taxon>
        <taxon>Paracoccaceae</taxon>
        <taxon>Paracoccus</taxon>
    </lineage>
</organism>
<reference evidence="4 5" key="1">
    <citation type="submission" date="2016-10" db="EMBL/GenBank/DDBJ databases">
        <authorList>
            <person name="de Groot N.N."/>
        </authorList>
    </citation>
    <scope>NUCLEOTIDE SEQUENCE [LARGE SCALE GENOMIC DNA]</scope>
    <source>
        <strain evidence="4 5">DSM 17862</strain>
    </source>
</reference>
<proteinExistence type="predicted"/>
<dbReference type="RefSeq" id="WP_090738124.1">
    <property type="nucleotide sequence ID" value="NZ_FOHO01000025.1"/>
</dbReference>
<gene>
    <name evidence="4" type="ORF">SAMN04489858_12519</name>
</gene>
<dbReference type="Proteomes" id="UP000199180">
    <property type="component" value="Unassembled WGS sequence"/>
</dbReference>
<protein>
    <submittedName>
        <fullName evidence="4">Glycine/D-amino acid oxidase</fullName>
    </submittedName>
</protein>
<keyword evidence="5" id="KW-1185">Reference proteome</keyword>
<keyword evidence="2" id="KW-1133">Transmembrane helix</keyword>
<dbReference type="AlphaFoldDB" id="A0A1I0JEP0"/>
<dbReference type="EMBL" id="FOHO01000025">
    <property type="protein sequence ID" value="SEU08598.1"/>
    <property type="molecule type" value="Genomic_DNA"/>
</dbReference>
<sequence>MVEQVQAIVIGGGIVGCSILYGLAERGMTDTLLLEKNELTSGSTWHAAGNCTHFGHDAEITRLYVNSIRTYLRAQEESGQSVGFHKTGSLRLATTPDELASYERLVPIYKKLGIPYQVVSPQQIPALHPLMNCEGVLGAAHTPDDGHVDPTGATMAMAQSARARGARILQQHPADSIRRSATGVWEVRSNDKVFTTTRLIVATSFWAREMLAQLDIDVPLYALEHHELVTETHPDIAALGFELPTVRDPYVSGNVRQEGKGFLIGVYEKEPVAWNVDGIPPEFGRELLVPDLERLMPNLERCMWRFPAFAQVGIKVANNGPLCYAPDGFPMLGPVPGQEGLWLASGFHVGIGTGGGAGQFLSEWIATGKPPYRLACVDPARFAAPMDTQTAVSSILGHYAAGYATPPMDVAI</sequence>
<dbReference type="InterPro" id="IPR006076">
    <property type="entry name" value="FAD-dep_OxRdtase"/>
</dbReference>
<keyword evidence="1" id="KW-0560">Oxidoreductase</keyword>
<evidence type="ECO:0000313" key="4">
    <source>
        <dbReference type="EMBL" id="SEU08598.1"/>
    </source>
</evidence>
<dbReference type="SUPFAM" id="SSF54373">
    <property type="entry name" value="FAD-linked reductases, C-terminal domain"/>
    <property type="match status" value="1"/>
</dbReference>
<dbReference type="PANTHER" id="PTHR13847">
    <property type="entry name" value="SARCOSINE DEHYDROGENASE-RELATED"/>
    <property type="match status" value="1"/>
</dbReference>
<evidence type="ECO:0000256" key="2">
    <source>
        <dbReference type="SAM" id="Phobius"/>
    </source>
</evidence>
<dbReference type="Gene3D" id="3.30.9.10">
    <property type="entry name" value="D-Amino Acid Oxidase, subunit A, domain 2"/>
    <property type="match status" value="1"/>
</dbReference>
<keyword evidence="2" id="KW-0812">Transmembrane</keyword>
<dbReference type="OrthoDB" id="7156675at2"/>
<accession>A0A1I0JEP0</accession>
<evidence type="ECO:0000256" key="1">
    <source>
        <dbReference type="ARBA" id="ARBA00023002"/>
    </source>
</evidence>
<dbReference type="InterPro" id="IPR036188">
    <property type="entry name" value="FAD/NAD-bd_sf"/>
</dbReference>
<dbReference type="Pfam" id="PF01266">
    <property type="entry name" value="DAO"/>
    <property type="match status" value="1"/>
</dbReference>
<feature type="domain" description="FAD dependent oxidoreductase" evidence="3">
    <location>
        <begin position="7"/>
        <end position="364"/>
    </location>
</feature>
<name>A0A1I0JEP0_9RHOB</name>
<evidence type="ECO:0000259" key="3">
    <source>
        <dbReference type="Pfam" id="PF01266"/>
    </source>
</evidence>